<dbReference type="InterPro" id="IPR012902">
    <property type="entry name" value="N_methyl_site"/>
</dbReference>
<sequence>MSTPIPQPVSDEGFTLPELLVAVTIMVLLMGTLGFTLASTLRVLSNSQDRVSRAKDTSLIGFVFPQDVSNASTLTSGSSLTAPCGTGTPVATMKTGNVRTTGTAASDQNVWYGVNGKGAFMRYECNGTRVVNTTTLADSVTGTSITCQAQLTASPWFAAATVCSAATMPSRVVLTVTVRSTATSGSVPVDAARTMTLYGALR</sequence>
<evidence type="ECO:0000313" key="3">
    <source>
        <dbReference type="EMBL" id="CAB5015121.1"/>
    </source>
</evidence>
<evidence type="ECO:0000256" key="1">
    <source>
        <dbReference type="SAM" id="Phobius"/>
    </source>
</evidence>
<dbReference type="NCBIfam" id="TIGR02532">
    <property type="entry name" value="IV_pilin_GFxxxE"/>
    <property type="match status" value="1"/>
</dbReference>
<evidence type="ECO:0000313" key="2">
    <source>
        <dbReference type="EMBL" id="CAB4952397.1"/>
    </source>
</evidence>
<gene>
    <name evidence="2" type="ORF">UFOPK3773_01485</name>
    <name evidence="3" type="ORF">UFOPK3992_01417</name>
</gene>
<dbReference type="EMBL" id="CAFBNF010000181">
    <property type="protein sequence ID" value="CAB4952397.1"/>
    <property type="molecule type" value="Genomic_DNA"/>
</dbReference>
<reference evidence="2" key="1">
    <citation type="submission" date="2020-05" db="EMBL/GenBank/DDBJ databases">
        <authorList>
            <person name="Chiriac C."/>
            <person name="Salcher M."/>
            <person name="Ghai R."/>
            <person name="Kavagutti S V."/>
        </authorList>
    </citation>
    <scope>NUCLEOTIDE SEQUENCE</scope>
</reference>
<organism evidence="2">
    <name type="scientific">freshwater metagenome</name>
    <dbReference type="NCBI Taxonomy" id="449393"/>
    <lineage>
        <taxon>unclassified sequences</taxon>
        <taxon>metagenomes</taxon>
        <taxon>ecological metagenomes</taxon>
    </lineage>
</organism>
<accession>A0A6J7KA55</accession>
<dbReference type="AlphaFoldDB" id="A0A6J7KA55"/>
<dbReference type="EMBL" id="CAFBOZ010000218">
    <property type="protein sequence ID" value="CAB5015121.1"/>
    <property type="molecule type" value="Genomic_DNA"/>
</dbReference>
<name>A0A6J7KA55_9ZZZZ</name>
<feature type="transmembrane region" description="Helical" evidence="1">
    <location>
        <begin position="20"/>
        <end position="44"/>
    </location>
</feature>
<keyword evidence="1" id="KW-0472">Membrane</keyword>
<proteinExistence type="predicted"/>
<protein>
    <submittedName>
        <fullName evidence="2">Unannotated protein</fullName>
    </submittedName>
</protein>
<keyword evidence="1" id="KW-0812">Transmembrane</keyword>
<keyword evidence="1" id="KW-1133">Transmembrane helix</keyword>